<feature type="compositionally biased region" description="Polar residues" evidence="5">
    <location>
        <begin position="423"/>
        <end position="436"/>
    </location>
</feature>
<keyword evidence="4" id="KW-0539">Nucleus</keyword>
<proteinExistence type="predicted"/>
<dbReference type="InterPro" id="IPR009057">
    <property type="entry name" value="Homeodomain-like_sf"/>
</dbReference>
<dbReference type="GO" id="GO:0000978">
    <property type="term" value="F:RNA polymerase II cis-regulatory region sequence-specific DNA binding"/>
    <property type="evidence" value="ECO:0007669"/>
    <property type="project" value="TreeGrafter"/>
</dbReference>
<feature type="domain" description="Myb-like" evidence="6">
    <location>
        <begin position="204"/>
        <end position="252"/>
    </location>
</feature>
<sequence length="508" mass="55841">MADALASTSTAGSSSSPIELVQRALSANQALQYELTKRAEQLQAEIREADRLLESPFRAEATKRSEFASRITAQSFNPKQLEALKNAIRSENQRLQACNTQAGNQRVIDIDRNTEGVNWSVVAERVSDAGSDKFTADQCRIKWVGDRHPRFNRSEWKAPETQKLSAFVEAAMTSTERLSWVEITQKLGTNRTVVDVLNRGCIRQRHQWDSQSDEQLLQAVDKYGVNNWTIVAREVSKYVTPTQCQNRYNKSLDPNIKRGAWTGVEDERLKKAVAAFGSAWVRNSNASKNVWADEEDKMLLELVNSNGRQWKSISEKIGNGKTGPSCRIRFNKLTKVKEGTPASSSIPGTPSMPALSPAPGTPGDTDRHTSDSQSQAGASTAASDPSQTKRRGKKRKPDSESADGPAPKKKRTAAQLGEEMDTRPNNNDATASTSTAKLRPKPRPIAKRKGKAVEQAQQTSAEQDTTPNASGSETAPVPTMQGEPAAAEEMPQGRRRSARRSTRSEVKP</sequence>
<name>A0A9W8MMA0_9AGAR</name>
<evidence type="ECO:0000313" key="9">
    <source>
        <dbReference type="Proteomes" id="UP001140091"/>
    </source>
</evidence>
<dbReference type="InterPro" id="IPR051575">
    <property type="entry name" value="Myb-like_DNA-bd"/>
</dbReference>
<comment type="caution">
    <text evidence="8">The sequence shown here is derived from an EMBL/GenBank/DDBJ whole genome shotgun (WGS) entry which is preliminary data.</text>
</comment>
<dbReference type="GO" id="GO:0001006">
    <property type="term" value="F:RNA polymerase III type 3 promoter sequence-specific DNA binding"/>
    <property type="evidence" value="ECO:0007669"/>
    <property type="project" value="TreeGrafter"/>
</dbReference>
<dbReference type="Proteomes" id="UP001140091">
    <property type="component" value="Unassembled WGS sequence"/>
</dbReference>
<evidence type="ECO:0000256" key="5">
    <source>
        <dbReference type="SAM" id="MobiDB-lite"/>
    </source>
</evidence>
<keyword evidence="9" id="KW-1185">Reference proteome</keyword>
<gene>
    <name evidence="8" type="ORF">H1R20_g3426</name>
</gene>
<evidence type="ECO:0000313" key="8">
    <source>
        <dbReference type="EMBL" id="KAJ2933669.1"/>
    </source>
</evidence>
<dbReference type="AlphaFoldDB" id="A0A9W8MMA0"/>
<keyword evidence="3" id="KW-0804">Transcription</keyword>
<dbReference type="PANTHER" id="PTHR46621">
    <property type="entry name" value="SNRNA-ACTIVATING PROTEIN COMPLEX SUBUNIT 4"/>
    <property type="match status" value="1"/>
</dbReference>
<dbReference type="PANTHER" id="PTHR46621:SF1">
    <property type="entry name" value="SNRNA-ACTIVATING PROTEIN COMPLEX SUBUNIT 4"/>
    <property type="match status" value="1"/>
</dbReference>
<dbReference type="Pfam" id="PF00249">
    <property type="entry name" value="Myb_DNA-binding"/>
    <property type="match status" value="1"/>
</dbReference>
<feature type="domain" description="HTH myb-type" evidence="7">
    <location>
        <begin position="283"/>
        <end position="338"/>
    </location>
</feature>
<dbReference type="InterPro" id="IPR001005">
    <property type="entry name" value="SANT/Myb"/>
</dbReference>
<dbReference type="EMBL" id="JANBPK010000738">
    <property type="protein sequence ID" value="KAJ2933669.1"/>
    <property type="molecule type" value="Genomic_DNA"/>
</dbReference>
<feature type="non-terminal residue" evidence="8">
    <location>
        <position position="1"/>
    </location>
</feature>
<evidence type="ECO:0000256" key="4">
    <source>
        <dbReference type="ARBA" id="ARBA00023242"/>
    </source>
</evidence>
<evidence type="ECO:0000259" key="7">
    <source>
        <dbReference type="PROSITE" id="PS51294"/>
    </source>
</evidence>
<accession>A0A9W8MMA0</accession>
<feature type="domain" description="Myb-like" evidence="6">
    <location>
        <begin position="283"/>
        <end position="334"/>
    </location>
</feature>
<organism evidence="8 9">
    <name type="scientific">Candolleomyces eurysporus</name>
    <dbReference type="NCBI Taxonomy" id="2828524"/>
    <lineage>
        <taxon>Eukaryota</taxon>
        <taxon>Fungi</taxon>
        <taxon>Dikarya</taxon>
        <taxon>Basidiomycota</taxon>
        <taxon>Agaricomycotina</taxon>
        <taxon>Agaricomycetes</taxon>
        <taxon>Agaricomycetidae</taxon>
        <taxon>Agaricales</taxon>
        <taxon>Agaricineae</taxon>
        <taxon>Psathyrellaceae</taxon>
        <taxon>Candolleomyces</taxon>
    </lineage>
</organism>
<dbReference type="PROSITE" id="PS51294">
    <property type="entry name" value="HTH_MYB"/>
    <property type="match status" value="2"/>
</dbReference>
<dbReference type="OrthoDB" id="2143914at2759"/>
<feature type="compositionally biased region" description="Low complexity" evidence="5">
    <location>
        <begin position="371"/>
        <end position="384"/>
    </location>
</feature>
<dbReference type="Pfam" id="PF13921">
    <property type="entry name" value="Myb_DNA-bind_6"/>
    <property type="match status" value="1"/>
</dbReference>
<feature type="compositionally biased region" description="Polar residues" evidence="5">
    <location>
        <begin position="455"/>
        <end position="473"/>
    </location>
</feature>
<dbReference type="SMART" id="SM00717">
    <property type="entry name" value="SANT"/>
    <property type="match status" value="3"/>
</dbReference>
<keyword evidence="2" id="KW-0238">DNA-binding</keyword>
<reference evidence="8" key="1">
    <citation type="submission" date="2022-06" db="EMBL/GenBank/DDBJ databases">
        <title>Genome Sequence of Candolleomyces eurysporus.</title>
        <authorList>
            <person name="Buettner E."/>
        </authorList>
    </citation>
    <scope>NUCLEOTIDE SEQUENCE</scope>
    <source>
        <strain evidence="8">VTCC 930004</strain>
    </source>
</reference>
<feature type="region of interest" description="Disordered" evidence="5">
    <location>
        <begin position="333"/>
        <end position="508"/>
    </location>
</feature>
<dbReference type="InterPro" id="IPR017930">
    <property type="entry name" value="Myb_dom"/>
</dbReference>
<feature type="compositionally biased region" description="Basic residues" evidence="5">
    <location>
        <begin position="438"/>
        <end position="450"/>
    </location>
</feature>
<dbReference type="PROSITE" id="PS50090">
    <property type="entry name" value="MYB_LIKE"/>
    <property type="match status" value="2"/>
</dbReference>
<dbReference type="GO" id="GO:0042796">
    <property type="term" value="P:snRNA transcription by RNA polymerase III"/>
    <property type="evidence" value="ECO:0007669"/>
    <property type="project" value="TreeGrafter"/>
</dbReference>
<dbReference type="GO" id="GO:0042795">
    <property type="term" value="P:snRNA transcription by RNA polymerase II"/>
    <property type="evidence" value="ECO:0007669"/>
    <property type="project" value="TreeGrafter"/>
</dbReference>
<dbReference type="Gene3D" id="1.10.10.60">
    <property type="entry name" value="Homeodomain-like"/>
    <property type="match status" value="2"/>
</dbReference>
<protein>
    <submittedName>
        <fullName evidence="8">Uncharacterized protein</fullName>
    </submittedName>
</protein>
<keyword evidence="1" id="KW-0805">Transcription regulation</keyword>
<feature type="domain" description="HTH myb-type" evidence="7">
    <location>
        <begin position="213"/>
        <end position="256"/>
    </location>
</feature>
<evidence type="ECO:0000256" key="3">
    <source>
        <dbReference type="ARBA" id="ARBA00023163"/>
    </source>
</evidence>
<dbReference type="CDD" id="cd00167">
    <property type="entry name" value="SANT"/>
    <property type="match status" value="1"/>
</dbReference>
<evidence type="ECO:0000256" key="1">
    <source>
        <dbReference type="ARBA" id="ARBA00023015"/>
    </source>
</evidence>
<dbReference type="GO" id="GO:0019185">
    <property type="term" value="C:snRNA-activating protein complex"/>
    <property type="evidence" value="ECO:0007669"/>
    <property type="project" value="TreeGrafter"/>
</dbReference>
<evidence type="ECO:0000259" key="6">
    <source>
        <dbReference type="PROSITE" id="PS50090"/>
    </source>
</evidence>
<dbReference type="SUPFAM" id="SSF46689">
    <property type="entry name" value="Homeodomain-like"/>
    <property type="match status" value="3"/>
</dbReference>
<evidence type="ECO:0000256" key="2">
    <source>
        <dbReference type="ARBA" id="ARBA00023125"/>
    </source>
</evidence>